<dbReference type="Gene3D" id="4.10.280.10">
    <property type="entry name" value="Helix-loop-helix DNA-binding domain"/>
    <property type="match status" value="1"/>
</dbReference>
<dbReference type="GO" id="GO:0000981">
    <property type="term" value="F:DNA-binding transcription factor activity, RNA polymerase II-specific"/>
    <property type="evidence" value="ECO:0007669"/>
    <property type="project" value="TreeGrafter"/>
</dbReference>
<keyword evidence="4" id="KW-0804">Transcription</keyword>
<evidence type="ECO:0000256" key="5">
    <source>
        <dbReference type="ARBA" id="ARBA00023242"/>
    </source>
</evidence>
<evidence type="ECO:0000256" key="3">
    <source>
        <dbReference type="ARBA" id="ARBA00023015"/>
    </source>
</evidence>
<dbReference type="CDD" id="cd11393">
    <property type="entry name" value="bHLH_AtbHLH_like"/>
    <property type="match status" value="1"/>
</dbReference>
<proteinExistence type="inferred from homology"/>
<dbReference type="Proteomes" id="UP000026962">
    <property type="component" value="Chromosome 3"/>
</dbReference>
<evidence type="ECO:0000313" key="9">
    <source>
        <dbReference type="Proteomes" id="UP000026962"/>
    </source>
</evidence>
<dbReference type="EnsemblPlants" id="OPUNC03G31970.1">
    <property type="protein sequence ID" value="OPUNC03G31970.1"/>
    <property type="gene ID" value="OPUNC03G31970"/>
</dbReference>
<dbReference type="eggNOG" id="ENOG502RXFS">
    <property type="taxonomic scope" value="Eukaryota"/>
</dbReference>
<dbReference type="PANTHER" id="PTHR16223:SF380">
    <property type="entry name" value="HELIX-LOOP-HELIX DNA-BINDING DOMAIN CONTAINING PROTEIN, EXPRESSED"/>
    <property type="match status" value="1"/>
</dbReference>
<dbReference type="GO" id="GO:0046983">
    <property type="term" value="F:protein dimerization activity"/>
    <property type="evidence" value="ECO:0007669"/>
    <property type="project" value="InterPro"/>
</dbReference>
<dbReference type="SUPFAM" id="SSF47459">
    <property type="entry name" value="HLH, helix-loop-helix DNA-binding domain"/>
    <property type="match status" value="1"/>
</dbReference>
<dbReference type="PANTHER" id="PTHR16223">
    <property type="entry name" value="TRANSCRIPTION FACTOR BHLH83-RELATED"/>
    <property type="match status" value="1"/>
</dbReference>
<dbReference type="OMA" id="FQYYGGD"/>
<comment type="similarity">
    <text evidence="2">Belongs to the bHLH protein family.</text>
</comment>
<dbReference type="InterPro" id="IPR045843">
    <property type="entry name" value="IND-like"/>
</dbReference>
<protein>
    <recommendedName>
        <fullName evidence="7">BHLH domain-containing protein</fullName>
    </recommendedName>
</protein>
<evidence type="ECO:0000259" key="7">
    <source>
        <dbReference type="PROSITE" id="PS50888"/>
    </source>
</evidence>
<dbReference type="SMART" id="SM00353">
    <property type="entry name" value="HLH"/>
    <property type="match status" value="1"/>
</dbReference>
<feature type="compositionally biased region" description="Low complexity" evidence="6">
    <location>
        <begin position="145"/>
        <end position="154"/>
    </location>
</feature>
<reference evidence="8" key="2">
    <citation type="submission" date="2018-05" db="EMBL/GenBank/DDBJ databases">
        <title>OpunRS2 (Oryza punctata Reference Sequence Version 2).</title>
        <authorList>
            <person name="Zhang J."/>
            <person name="Kudrna D."/>
            <person name="Lee S."/>
            <person name="Talag J."/>
            <person name="Welchert J."/>
            <person name="Wing R.A."/>
        </authorList>
    </citation>
    <scope>NUCLEOTIDE SEQUENCE [LARGE SCALE GENOMIC DNA]</scope>
</reference>
<dbReference type="HOGENOM" id="CLU_898272_0_0_1"/>
<dbReference type="Gramene" id="OPUNC03G31970.1">
    <property type="protein sequence ID" value="OPUNC03G31970.1"/>
    <property type="gene ID" value="OPUNC03G31970"/>
</dbReference>
<feature type="domain" description="BHLH" evidence="7">
    <location>
        <begin position="149"/>
        <end position="198"/>
    </location>
</feature>
<feature type="region of interest" description="Disordered" evidence="6">
    <location>
        <begin position="98"/>
        <end position="161"/>
    </location>
</feature>
<accession>A0A0E0KJA0</accession>
<dbReference type="AlphaFoldDB" id="A0A0E0KJA0"/>
<evidence type="ECO:0000256" key="4">
    <source>
        <dbReference type="ARBA" id="ARBA00023163"/>
    </source>
</evidence>
<dbReference type="InterPro" id="IPR045239">
    <property type="entry name" value="bHLH95_bHLH"/>
</dbReference>
<dbReference type="STRING" id="4537.A0A0E0KJA0"/>
<reference evidence="8" key="1">
    <citation type="submission" date="2015-04" db="UniProtKB">
        <authorList>
            <consortium name="EnsemblPlants"/>
        </authorList>
    </citation>
    <scope>IDENTIFICATION</scope>
</reference>
<feature type="compositionally biased region" description="Low complexity" evidence="6">
    <location>
        <begin position="101"/>
        <end position="130"/>
    </location>
</feature>
<evidence type="ECO:0000256" key="1">
    <source>
        <dbReference type="ARBA" id="ARBA00004123"/>
    </source>
</evidence>
<sequence>MVKEEEIITEAAGARGYMEMLGLGDEAADYLMCLSPSSYLSSPAASTTTAVASPTCASYMAPHPYHHLLSFSGQDQYHGDDVFGFQYYGGDHVIPAVVPQKSSPTTECSSSVSSMSSSPTATAISSSKSPASKKKGSRGCDQRKATAPAAATTTNKRPRVRRERLGERIIALQQLVSPFGKSDTASVLHEALGYIRFLHDQVQVLSSPYLQRLPPSARVPEQERSAAGVVVAAAEEQPPALRPSDLRSRGLCLVPISCTEHVAGGNGNGNGADLWSVAAGMAKATTTVTAAVERSKKAAAATAALLRGDRPGQQLA</sequence>
<organism evidence="8">
    <name type="scientific">Oryza punctata</name>
    <name type="common">Red rice</name>
    <dbReference type="NCBI Taxonomy" id="4537"/>
    <lineage>
        <taxon>Eukaryota</taxon>
        <taxon>Viridiplantae</taxon>
        <taxon>Streptophyta</taxon>
        <taxon>Embryophyta</taxon>
        <taxon>Tracheophyta</taxon>
        <taxon>Spermatophyta</taxon>
        <taxon>Magnoliopsida</taxon>
        <taxon>Liliopsida</taxon>
        <taxon>Poales</taxon>
        <taxon>Poaceae</taxon>
        <taxon>BOP clade</taxon>
        <taxon>Oryzoideae</taxon>
        <taxon>Oryzeae</taxon>
        <taxon>Oryzinae</taxon>
        <taxon>Oryza</taxon>
    </lineage>
</organism>
<evidence type="ECO:0000256" key="6">
    <source>
        <dbReference type="SAM" id="MobiDB-lite"/>
    </source>
</evidence>
<name>A0A0E0KJA0_ORYPU</name>
<dbReference type="InterPro" id="IPR011598">
    <property type="entry name" value="bHLH_dom"/>
</dbReference>
<dbReference type="GO" id="GO:0000978">
    <property type="term" value="F:RNA polymerase II cis-regulatory region sequence-specific DNA binding"/>
    <property type="evidence" value="ECO:0007669"/>
    <property type="project" value="TreeGrafter"/>
</dbReference>
<keyword evidence="5" id="KW-0539">Nucleus</keyword>
<dbReference type="FunFam" id="4.10.280.10:FF:000115">
    <property type="entry name" value="Transcription factor bHLH113"/>
    <property type="match status" value="1"/>
</dbReference>
<dbReference type="InterPro" id="IPR036638">
    <property type="entry name" value="HLH_DNA-bd_sf"/>
</dbReference>
<dbReference type="PROSITE" id="PS50888">
    <property type="entry name" value="BHLH"/>
    <property type="match status" value="1"/>
</dbReference>
<evidence type="ECO:0000256" key="2">
    <source>
        <dbReference type="ARBA" id="ARBA00005510"/>
    </source>
</evidence>
<comment type="subcellular location">
    <subcellularLocation>
        <location evidence="1">Nucleus</location>
    </subcellularLocation>
</comment>
<dbReference type="GO" id="GO:0005634">
    <property type="term" value="C:nucleus"/>
    <property type="evidence" value="ECO:0007669"/>
    <property type="project" value="UniProtKB-SubCell"/>
</dbReference>
<keyword evidence="9" id="KW-1185">Reference proteome</keyword>
<keyword evidence="3" id="KW-0805">Transcription regulation</keyword>
<evidence type="ECO:0000313" key="8">
    <source>
        <dbReference type="EnsemblPlants" id="OPUNC03G31970.1"/>
    </source>
</evidence>